<dbReference type="Proteomes" id="UP001302367">
    <property type="component" value="Chromosome 3"/>
</dbReference>
<comment type="similarity">
    <text evidence="5">Belongs to the anthrone oxygenase family.</text>
</comment>
<feature type="transmembrane region" description="Helical" evidence="7">
    <location>
        <begin position="198"/>
        <end position="217"/>
    </location>
</feature>
<name>A0A2G5I5K1_CERBT</name>
<dbReference type="EMBL" id="CP134186">
    <property type="protein sequence ID" value="WPA99918.1"/>
    <property type="molecule type" value="Genomic_DNA"/>
</dbReference>
<feature type="transmembrane region" description="Helical" evidence="7">
    <location>
        <begin position="96"/>
        <end position="115"/>
    </location>
</feature>
<feature type="region of interest" description="Disordered" evidence="6">
    <location>
        <begin position="130"/>
        <end position="185"/>
    </location>
</feature>
<evidence type="ECO:0008006" key="12">
    <source>
        <dbReference type="Google" id="ProtNLM"/>
    </source>
</evidence>
<accession>A0A2G5I5K1</accession>
<sequence length="218" mass="22886">MTTTGTAAQVLGISVALVGAGGIAALSLFDVPELQAQPADRSLPAIRWLFSRGSHIFPQAAALSAAGFAYAAYDTLPQHTRSLSQLLKGTNPKTNGFLAAAVLAISIGPFTSYMLSNNFALVEKNEKLGGARSQKSAEQQRQQGRRPGQGSAEDSVNNIRGVDEFRDLSNPMAKTDLSSSEADDREVRERLGKFGGQNMVRAVLLGGGGIVGLVTALL</sequence>
<keyword evidence="11" id="KW-1185">Reference proteome</keyword>
<keyword evidence="2 7" id="KW-0812">Transmembrane</keyword>
<feature type="transmembrane region" description="Helical" evidence="7">
    <location>
        <begin position="6"/>
        <end position="29"/>
    </location>
</feature>
<evidence type="ECO:0000313" key="10">
    <source>
        <dbReference type="Proteomes" id="UP000230605"/>
    </source>
</evidence>
<dbReference type="Proteomes" id="UP000230605">
    <property type="component" value="Chromosome 3"/>
</dbReference>
<feature type="compositionally biased region" description="Low complexity" evidence="6">
    <location>
        <begin position="139"/>
        <end position="150"/>
    </location>
</feature>
<organism evidence="8 10">
    <name type="scientific">Cercospora beticola</name>
    <name type="common">Sugarbeet leaf spot fungus</name>
    <dbReference type="NCBI Taxonomy" id="122368"/>
    <lineage>
        <taxon>Eukaryota</taxon>
        <taxon>Fungi</taxon>
        <taxon>Dikarya</taxon>
        <taxon>Ascomycota</taxon>
        <taxon>Pezizomycotina</taxon>
        <taxon>Dothideomycetes</taxon>
        <taxon>Dothideomycetidae</taxon>
        <taxon>Mycosphaerellales</taxon>
        <taxon>Mycosphaerellaceae</taxon>
        <taxon>Cercospora</taxon>
    </lineage>
</organism>
<dbReference type="GO" id="GO:0016020">
    <property type="term" value="C:membrane"/>
    <property type="evidence" value="ECO:0007669"/>
    <property type="project" value="UniProtKB-SubCell"/>
</dbReference>
<dbReference type="AlphaFoldDB" id="A0A2G5I5K1"/>
<evidence type="ECO:0000256" key="2">
    <source>
        <dbReference type="ARBA" id="ARBA00022692"/>
    </source>
</evidence>
<dbReference type="EMBL" id="LKMD01000101">
    <property type="protein sequence ID" value="PIB00087.1"/>
    <property type="molecule type" value="Genomic_DNA"/>
</dbReference>
<evidence type="ECO:0000313" key="8">
    <source>
        <dbReference type="EMBL" id="PIB00087.1"/>
    </source>
</evidence>
<evidence type="ECO:0000313" key="9">
    <source>
        <dbReference type="EMBL" id="WPA99918.1"/>
    </source>
</evidence>
<dbReference type="PANTHER" id="PTHR35042:SF1">
    <property type="entry name" value="DUF1772-DOMAIN-CONTAINING PROTEIN"/>
    <property type="match status" value="1"/>
</dbReference>
<reference evidence="8 10" key="1">
    <citation type="submission" date="2015-10" db="EMBL/GenBank/DDBJ databases">
        <title>The cercosporin biosynthetic gene cluster was horizontally transferred to several fungal lineages and shown to be expanded in Cercospora beticola based on microsynteny with recipient genomes.</title>
        <authorList>
            <person name="De Jonge R."/>
            <person name="Ebert M.K."/>
            <person name="Suttle J.C."/>
            <person name="Jurick Ii W.M."/>
            <person name="Secor G.A."/>
            <person name="Thomma B.P."/>
            <person name="Van De Peer Y."/>
            <person name="Bolton M.D."/>
        </authorList>
    </citation>
    <scope>NUCLEOTIDE SEQUENCE [LARGE SCALE GENOMIC DNA]</scope>
    <source>
        <strain evidence="8 10">09-40</strain>
    </source>
</reference>
<gene>
    <name evidence="8" type="ORF">CB0940_02769</name>
    <name evidence="9" type="ORF">RHO25_004538</name>
</gene>
<evidence type="ECO:0000256" key="7">
    <source>
        <dbReference type="SAM" id="Phobius"/>
    </source>
</evidence>
<protein>
    <recommendedName>
        <fullName evidence="12">DUF1772-domain-containing protein</fullName>
    </recommendedName>
</protein>
<evidence type="ECO:0000256" key="1">
    <source>
        <dbReference type="ARBA" id="ARBA00004141"/>
    </source>
</evidence>
<reference evidence="9 11" key="2">
    <citation type="submission" date="2023-09" db="EMBL/GenBank/DDBJ databases">
        <title>Complete-Gapless Cercospora beticola genome.</title>
        <authorList>
            <person name="Wyatt N.A."/>
            <person name="Spanner R.E."/>
            <person name="Bolton M.D."/>
        </authorList>
    </citation>
    <scope>NUCLEOTIDE SEQUENCE [LARGE SCALE GENOMIC DNA]</scope>
    <source>
        <strain evidence="9">Cb09-40</strain>
    </source>
</reference>
<keyword evidence="3 7" id="KW-1133">Transmembrane helix</keyword>
<keyword evidence="4 7" id="KW-0472">Membrane</keyword>
<evidence type="ECO:0000256" key="4">
    <source>
        <dbReference type="ARBA" id="ARBA00023136"/>
    </source>
</evidence>
<proteinExistence type="inferred from homology"/>
<evidence type="ECO:0000313" key="11">
    <source>
        <dbReference type="Proteomes" id="UP001302367"/>
    </source>
</evidence>
<evidence type="ECO:0000256" key="3">
    <source>
        <dbReference type="ARBA" id="ARBA00022989"/>
    </source>
</evidence>
<dbReference type="PANTHER" id="PTHR35042">
    <property type="entry name" value="ANTHRONE OXYGENASE ENCC"/>
    <property type="match status" value="1"/>
</dbReference>
<dbReference type="OrthoDB" id="5954308at2759"/>
<evidence type="ECO:0000256" key="6">
    <source>
        <dbReference type="SAM" id="MobiDB-lite"/>
    </source>
</evidence>
<comment type="subcellular location">
    <subcellularLocation>
        <location evidence="1">Membrane</location>
        <topology evidence="1">Multi-pass membrane protein</topology>
    </subcellularLocation>
</comment>
<evidence type="ECO:0000256" key="5">
    <source>
        <dbReference type="ARBA" id="ARBA00034313"/>
    </source>
</evidence>